<protein>
    <recommendedName>
        <fullName evidence="4">YcxB family protein</fullName>
    </recommendedName>
</protein>
<reference evidence="2 3" key="1">
    <citation type="submission" date="2023-04" db="EMBL/GenBank/DDBJ databases">
        <title>Two novel species of Flavobacterium.</title>
        <authorList>
            <person name="Liu Q."/>
            <person name="Xin Y.-H."/>
        </authorList>
    </citation>
    <scope>NUCLEOTIDE SEQUENCE [LARGE SCALE GENOMIC DNA]</scope>
    <source>
        <strain evidence="2 3">LB2P87</strain>
    </source>
</reference>
<organism evidence="2 3">
    <name type="scientific">Flavobacterium yafengii</name>
    <dbReference type="NCBI Taxonomy" id="3041253"/>
    <lineage>
        <taxon>Bacteria</taxon>
        <taxon>Pseudomonadati</taxon>
        <taxon>Bacteroidota</taxon>
        <taxon>Flavobacteriia</taxon>
        <taxon>Flavobacteriales</taxon>
        <taxon>Flavobacteriaceae</taxon>
        <taxon>Flavobacterium</taxon>
    </lineage>
</organism>
<dbReference type="RefSeq" id="WP_282714617.1">
    <property type="nucleotide sequence ID" value="NZ_JASCRY010000001.1"/>
</dbReference>
<evidence type="ECO:0000256" key="1">
    <source>
        <dbReference type="SAM" id="Phobius"/>
    </source>
</evidence>
<gene>
    <name evidence="2" type="ORF">QLS97_04900</name>
</gene>
<sequence>MNVNFVAANKTENILEENSFFIAFESKVIFKNDKERINLSLNHISNIRIVKNRDLTTNIIISIFSALFYLIAIVPVNDKIVFQLLFLVYVSILFIIFSRIKKYNYKLLINNGKFGFNEIIISENNLFYAKRFLAMFKPNIAKTDVNDGIIVISWSCSS</sequence>
<evidence type="ECO:0000313" key="3">
    <source>
        <dbReference type="Proteomes" id="UP001228643"/>
    </source>
</evidence>
<comment type="caution">
    <text evidence="2">The sequence shown here is derived from an EMBL/GenBank/DDBJ whole genome shotgun (WGS) entry which is preliminary data.</text>
</comment>
<keyword evidence="1" id="KW-1133">Transmembrane helix</keyword>
<name>A0AAW6THN5_9FLAO</name>
<accession>A0AAW6THN5</accession>
<keyword evidence="3" id="KW-1185">Reference proteome</keyword>
<proteinExistence type="predicted"/>
<keyword evidence="1" id="KW-0812">Transmembrane</keyword>
<feature type="transmembrane region" description="Helical" evidence="1">
    <location>
        <begin position="55"/>
        <end position="74"/>
    </location>
</feature>
<dbReference type="Proteomes" id="UP001228643">
    <property type="component" value="Unassembled WGS sequence"/>
</dbReference>
<evidence type="ECO:0008006" key="4">
    <source>
        <dbReference type="Google" id="ProtNLM"/>
    </source>
</evidence>
<dbReference type="EMBL" id="JASCRY010000001">
    <property type="protein sequence ID" value="MDI5948979.1"/>
    <property type="molecule type" value="Genomic_DNA"/>
</dbReference>
<evidence type="ECO:0000313" key="2">
    <source>
        <dbReference type="EMBL" id="MDI5948979.1"/>
    </source>
</evidence>
<feature type="transmembrane region" description="Helical" evidence="1">
    <location>
        <begin position="80"/>
        <end position="97"/>
    </location>
</feature>
<keyword evidence="1" id="KW-0472">Membrane</keyword>
<dbReference type="AlphaFoldDB" id="A0AAW6THN5"/>